<reference evidence="3 4" key="1">
    <citation type="journal article" date="2016" name="Nat. Commun.">
        <title>Thousands of microbial genomes shed light on interconnected biogeochemical processes in an aquifer system.</title>
        <authorList>
            <person name="Anantharaman K."/>
            <person name="Brown C.T."/>
            <person name="Hug L.A."/>
            <person name="Sharon I."/>
            <person name="Castelle C.J."/>
            <person name="Probst A.J."/>
            <person name="Thomas B.C."/>
            <person name="Singh A."/>
            <person name="Wilkins M.J."/>
            <person name="Karaoz U."/>
            <person name="Brodie E.L."/>
            <person name="Williams K.H."/>
            <person name="Hubbard S.S."/>
            <person name="Banfield J.F."/>
        </authorList>
    </citation>
    <scope>NUCLEOTIDE SEQUENCE [LARGE SCALE GENOMIC DNA]</scope>
</reference>
<dbReference type="PRINTS" id="PR00080">
    <property type="entry name" value="SDRFAMILY"/>
</dbReference>
<dbReference type="SUPFAM" id="SSF51735">
    <property type="entry name" value="NAD(P)-binding Rossmann-fold domains"/>
    <property type="match status" value="1"/>
</dbReference>
<dbReference type="Pfam" id="PF13561">
    <property type="entry name" value="adh_short_C2"/>
    <property type="match status" value="1"/>
</dbReference>
<evidence type="ECO:0000313" key="4">
    <source>
        <dbReference type="Proteomes" id="UP000178977"/>
    </source>
</evidence>
<dbReference type="PANTHER" id="PTHR42760">
    <property type="entry name" value="SHORT-CHAIN DEHYDROGENASES/REDUCTASES FAMILY MEMBER"/>
    <property type="match status" value="1"/>
</dbReference>
<proteinExistence type="inferred from homology"/>
<name>A0A1G2LD10_9BACT</name>
<evidence type="ECO:0008006" key="5">
    <source>
        <dbReference type="Google" id="ProtNLM"/>
    </source>
</evidence>
<organism evidence="3 4">
    <name type="scientific">Candidatus Sungbacteria bacterium RIFCSPLOWO2_01_FULL_60_25</name>
    <dbReference type="NCBI Taxonomy" id="1802281"/>
    <lineage>
        <taxon>Bacteria</taxon>
        <taxon>Candidatus Sungiibacteriota</taxon>
    </lineage>
</organism>
<comment type="caution">
    <text evidence="3">The sequence shown here is derived from an EMBL/GenBank/DDBJ whole genome shotgun (WGS) entry which is preliminary data.</text>
</comment>
<evidence type="ECO:0000256" key="2">
    <source>
        <dbReference type="ARBA" id="ARBA00023002"/>
    </source>
</evidence>
<dbReference type="InterPro" id="IPR036291">
    <property type="entry name" value="NAD(P)-bd_dom_sf"/>
</dbReference>
<gene>
    <name evidence="3" type="ORF">A3A44_00730</name>
</gene>
<accession>A0A1G2LD10</accession>
<evidence type="ECO:0000313" key="3">
    <source>
        <dbReference type="EMBL" id="OHA08689.1"/>
    </source>
</evidence>
<dbReference type="PANTHER" id="PTHR42760:SF133">
    <property type="entry name" value="3-OXOACYL-[ACYL-CARRIER-PROTEIN] REDUCTASE"/>
    <property type="match status" value="1"/>
</dbReference>
<dbReference type="EMBL" id="MHQT01000036">
    <property type="protein sequence ID" value="OHA08689.1"/>
    <property type="molecule type" value="Genomic_DNA"/>
</dbReference>
<protein>
    <recommendedName>
        <fullName evidence="5">Short-chain dehydrogenase</fullName>
    </recommendedName>
</protein>
<dbReference type="Proteomes" id="UP000178977">
    <property type="component" value="Unassembled WGS sequence"/>
</dbReference>
<comment type="similarity">
    <text evidence="1">Belongs to the short-chain dehydrogenases/reductases (SDR) family.</text>
</comment>
<dbReference type="PRINTS" id="PR00081">
    <property type="entry name" value="GDHRDH"/>
</dbReference>
<keyword evidence="2" id="KW-0560">Oxidoreductase</keyword>
<sequence length="272" mass="29852">MATVQEKLFSVRGNVILITGGAGMLGMEYATFLSRAGARVVIFDIADESVLRAKADEVRRRTGRRPFALPVDITDEEAVRDAVRRAIRRFGRIDALVNNAALNPKVEGGNPQAQFSPYERYPVDLWRKELDVGLTGAFIVTKAVMPAMGRRRAGVIVNIGSLYGETAPDNRIYPRGQFKSIAYATAKGAMGNFTRALASYLAPFQIRVNQLTPGGVRAGQPPAFVKKYESRTMLGRMARRDDFNGALLFLLSDASRYMTGANLVVDGGWSAW</sequence>
<dbReference type="STRING" id="1802281.A3A44_00730"/>
<dbReference type="Gene3D" id="3.40.50.720">
    <property type="entry name" value="NAD(P)-binding Rossmann-like Domain"/>
    <property type="match status" value="1"/>
</dbReference>
<dbReference type="InterPro" id="IPR002347">
    <property type="entry name" value="SDR_fam"/>
</dbReference>
<evidence type="ECO:0000256" key="1">
    <source>
        <dbReference type="ARBA" id="ARBA00006484"/>
    </source>
</evidence>
<dbReference type="FunFam" id="3.40.50.720:FF:000084">
    <property type="entry name" value="Short-chain dehydrogenase reductase"/>
    <property type="match status" value="1"/>
</dbReference>
<dbReference type="GO" id="GO:0016616">
    <property type="term" value="F:oxidoreductase activity, acting on the CH-OH group of donors, NAD or NADP as acceptor"/>
    <property type="evidence" value="ECO:0007669"/>
    <property type="project" value="TreeGrafter"/>
</dbReference>
<dbReference type="PROSITE" id="PS00061">
    <property type="entry name" value="ADH_SHORT"/>
    <property type="match status" value="1"/>
</dbReference>
<dbReference type="InterPro" id="IPR020904">
    <property type="entry name" value="Sc_DH/Rdtase_CS"/>
</dbReference>
<dbReference type="AlphaFoldDB" id="A0A1G2LD10"/>